<keyword evidence="2" id="KW-1185">Reference proteome</keyword>
<name>A0ABD2VXV5_9HYME</name>
<evidence type="ECO:0000313" key="1">
    <source>
        <dbReference type="EMBL" id="KAL3385320.1"/>
    </source>
</evidence>
<protein>
    <submittedName>
        <fullName evidence="1">Uncharacterized protein</fullName>
    </submittedName>
</protein>
<proteinExistence type="predicted"/>
<dbReference type="Proteomes" id="UP001627154">
    <property type="component" value="Unassembled WGS sequence"/>
</dbReference>
<dbReference type="EMBL" id="JBJJXI010000158">
    <property type="protein sequence ID" value="KAL3385320.1"/>
    <property type="molecule type" value="Genomic_DNA"/>
</dbReference>
<gene>
    <name evidence="1" type="ORF">TKK_019098</name>
</gene>
<sequence length="85" mass="9949">MCNFPPFFQRVSLKAKNERLFASKFLWRKSHTYEFLLRHFLLCKRLHIRASTIYIDAGWAGWAILYTVRAAAGSIRRDAKRAAST</sequence>
<comment type="caution">
    <text evidence="1">The sequence shown here is derived from an EMBL/GenBank/DDBJ whole genome shotgun (WGS) entry which is preliminary data.</text>
</comment>
<dbReference type="AlphaFoldDB" id="A0ABD2VXV5"/>
<accession>A0ABD2VXV5</accession>
<organism evidence="1 2">
    <name type="scientific">Trichogramma kaykai</name>
    <dbReference type="NCBI Taxonomy" id="54128"/>
    <lineage>
        <taxon>Eukaryota</taxon>
        <taxon>Metazoa</taxon>
        <taxon>Ecdysozoa</taxon>
        <taxon>Arthropoda</taxon>
        <taxon>Hexapoda</taxon>
        <taxon>Insecta</taxon>
        <taxon>Pterygota</taxon>
        <taxon>Neoptera</taxon>
        <taxon>Endopterygota</taxon>
        <taxon>Hymenoptera</taxon>
        <taxon>Apocrita</taxon>
        <taxon>Proctotrupomorpha</taxon>
        <taxon>Chalcidoidea</taxon>
        <taxon>Trichogrammatidae</taxon>
        <taxon>Trichogramma</taxon>
    </lineage>
</organism>
<reference evidence="1 2" key="1">
    <citation type="journal article" date="2024" name="bioRxiv">
        <title>A reference genome for Trichogramma kaykai: A tiny desert-dwelling parasitoid wasp with competing sex-ratio distorters.</title>
        <authorList>
            <person name="Culotta J."/>
            <person name="Lindsey A.R."/>
        </authorList>
    </citation>
    <scope>NUCLEOTIDE SEQUENCE [LARGE SCALE GENOMIC DNA]</scope>
    <source>
        <strain evidence="1 2">KSX58</strain>
    </source>
</reference>
<evidence type="ECO:0000313" key="2">
    <source>
        <dbReference type="Proteomes" id="UP001627154"/>
    </source>
</evidence>